<reference evidence="1 2" key="1">
    <citation type="journal article" date="2011" name="Science">
        <title>The ecoresponsive genome of Daphnia pulex.</title>
        <authorList>
            <person name="Colbourne J.K."/>
            <person name="Pfrender M.E."/>
            <person name="Gilbert D."/>
            <person name="Thomas W.K."/>
            <person name="Tucker A."/>
            <person name="Oakley T.H."/>
            <person name="Tokishita S."/>
            <person name="Aerts A."/>
            <person name="Arnold G.J."/>
            <person name="Basu M.K."/>
            <person name="Bauer D.J."/>
            <person name="Caceres C.E."/>
            <person name="Carmel L."/>
            <person name="Casola C."/>
            <person name="Choi J.H."/>
            <person name="Detter J.C."/>
            <person name="Dong Q."/>
            <person name="Dusheyko S."/>
            <person name="Eads B.D."/>
            <person name="Frohlich T."/>
            <person name="Geiler-Samerotte K.A."/>
            <person name="Gerlach D."/>
            <person name="Hatcher P."/>
            <person name="Jogdeo S."/>
            <person name="Krijgsveld J."/>
            <person name="Kriventseva E.V."/>
            <person name="Kultz D."/>
            <person name="Laforsch C."/>
            <person name="Lindquist E."/>
            <person name="Lopez J."/>
            <person name="Manak J.R."/>
            <person name="Muller J."/>
            <person name="Pangilinan J."/>
            <person name="Patwardhan R.P."/>
            <person name="Pitluck S."/>
            <person name="Pritham E.J."/>
            <person name="Rechtsteiner A."/>
            <person name="Rho M."/>
            <person name="Rogozin I.B."/>
            <person name="Sakarya O."/>
            <person name="Salamov A."/>
            <person name="Schaack S."/>
            <person name="Shapiro H."/>
            <person name="Shiga Y."/>
            <person name="Skalitzky C."/>
            <person name="Smith Z."/>
            <person name="Souvorov A."/>
            <person name="Sung W."/>
            <person name="Tang Z."/>
            <person name="Tsuchiya D."/>
            <person name="Tu H."/>
            <person name="Vos H."/>
            <person name="Wang M."/>
            <person name="Wolf Y.I."/>
            <person name="Yamagata H."/>
            <person name="Yamada T."/>
            <person name="Ye Y."/>
            <person name="Shaw J.R."/>
            <person name="Andrews J."/>
            <person name="Crease T.J."/>
            <person name="Tang H."/>
            <person name="Lucas S.M."/>
            <person name="Robertson H.M."/>
            <person name="Bork P."/>
            <person name="Koonin E.V."/>
            <person name="Zdobnov E.M."/>
            <person name="Grigoriev I.V."/>
            <person name="Lynch M."/>
            <person name="Boore J.L."/>
        </authorList>
    </citation>
    <scope>NUCLEOTIDE SEQUENCE [LARGE SCALE GENOMIC DNA]</scope>
</reference>
<dbReference type="HOGENOM" id="CLU_3052466_0_0_1"/>
<dbReference type="InParanoid" id="E9H437"/>
<protein>
    <submittedName>
        <fullName evidence="1">Uncharacterized protein</fullName>
    </submittedName>
</protein>
<dbReference type="AlphaFoldDB" id="E9H437"/>
<evidence type="ECO:0000313" key="2">
    <source>
        <dbReference type="Proteomes" id="UP000000305"/>
    </source>
</evidence>
<sequence>MAEVHKKTFNIRKAWIDNNNQKPMGQEIVERFPRFMDMLEAAQDDINMSGKLQH</sequence>
<proteinExistence type="predicted"/>
<evidence type="ECO:0000313" key="1">
    <source>
        <dbReference type="EMBL" id="EFX73502.1"/>
    </source>
</evidence>
<gene>
    <name evidence="1" type="ORF">DAPPUDRAFT_253068</name>
</gene>
<name>E9H437_DAPPU</name>
<dbReference type="Proteomes" id="UP000000305">
    <property type="component" value="Unassembled WGS sequence"/>
</dbReference>
<dbReference type="KEGG" id="dpx:DAPPUDRAFT_253068"/>
<keyword evidence="2" id="KW-1185">Reference proteome</keyword>
<accession>E9H437</accession>
<dbReference type="EMBL" id="GL732590">
    <property type="protein sequence ID" value="EFX73502.1"/>
    <property type="molecule type" value="Genomic_DNA"/>
</dbReference>
<organism evidence="1 2">
    <name type="scientific">Daphnia pulex</name>
    <name type="common">Water flea</name>
    <dbReference type="NCBI Taxonomy" id="6669"/>
    <lineage>
        <taxon>Eukaryota</taxon>
        <taxon>Metazoa</taxon>
        <taxon>Ecdysozoa</taxon>
        <taxon>Arthropoda</taxon>
        <taxon>Crustacea</taxon>
        <taxon>Branchiopoda</taxon>
        <taxon>Diplostraca</taxon>
        <taxon>Cladocera</taxon>
        <taxon>Anomopoda</taxon>
        <taxon>Daphniidae</taxon>
        <taxon>Daphnia</taxon>
    </lineage>
</organism>